<proteinExistence type="predicted"/>
<name>A0A426YVI0_ENSVE</name>
<feature type="region of interest" description="Disordered" evidence="1">
    <location>
        <begin position="63"/>
        <end position="97"/>
    </location>
</feature>
<evidence type="ECO:0000256" key="1">
    <source>
        <dbReference type="SAM" id="MobiDB-lite"/>
    </source>
</evidence>
<organism evidence="2 3">
    <name type="scientific">Ensete ventricosum</name>
    <name type="common">Abyssinian banana</name>
    <name type="synonym">Musa ensete</name>
    <dbReference type="NCBI Taxonomy" id="4639"/>
    <lineage>
        <taxon>Eukaryota</taxon>
        <taxon>Viridiplantae</taxon>
        <taxon>Streptophyta</taxon>
        <taxon>Embryophyta</taxon>
        <taxon>Tracheophyta</taxon>
        <taxon>Spermatophyta</taxon>
        <taxon>Magnoliopsida</taxon>
        <taxon>Liliopsida</taxon>
        <taxon>Zingiberales</taxon>
        <taxon>Musaceae</taxon>
        <taxon>Ensete</taxon>
    </lineage>
</organism>
<dbReference type="AlphaFoldDB" id="A0A426YVI0"/>
<evidence type="ECO:0000313" key="3">
    <source>
        <dbReference type="Proteomes" id="UP000287651"/>
    </source>
</evidence>
<reference evidence="2 3" key="1">
    <citation type="journal article" date="2014" name="Agronomy (Basel)">
        <title>A Draft Genome Sequence for Ensete ventricosum, the Drought-Tolerant Tree Against Hunger.</title>
        <authorList>
            <person name="Harrison J."/>
            <person name="Moore K.A."/>
            <person name="Paszkiewicz K."/>
            <person name="Jones T."/>
            <person name="Grant M."/>
            <person name="Ambacheew D."/>
            <person name="Muzemil S."/>
            <person name="Studholme D.J."/>
        </authorList>
    </citation>
    <scope>NUCLEOTIDE SEQUENCE [LARGE SCALE GENOMIC DNA]</scope>
</reference>
<evidence type="ECO:0000313" key="2">
    <source>
        <dbReference type="EMBL" id="RRT55743.1"/>
    </source>
</evidence>
<accession>A0A426YVI0</accession>
<dbReference type="EMBL" id="AMZH03009948">
    <property type="protein sequence ID" value="RRT55743.1"/>
    <property type="molecule type" value="Genomic_DNA"/>
</dbReference>
<comment type="caution">
    <text evidence="2">The sequence shown here is derived from an EMBL/GenBank/DDBJ whole genome shotgun (WGS) entry which is preliminary data.</text>
</comment>
<dbReference type="Proteomes" id="UP000287651">
    <property type="component" value="Unassembled WGS sequence"/>
</dbReference>
<sequence length="97" mass="9989">MLLASRTCICAPHVDADQTRNDVSHLLQGSPNLGLGSCTPGEVGSPNPGAAIIIWYAVRGDSRHPKPSGELGGGSAGATAGDGIRPGRPPPPRRRRM</sequence>
<protein>
    <submittedName>
        <fullName evidence="2">Uncharacterized protein</fullName>
    </submittedName>
</protein>
<gene>
    <name evidence="2" type="ORF">B296_00012740</name>
</gene>